<feature type="binding site" evidence="8">
    <location>
        <position position="61"/>
    </location>
    <ligand>
        <name>(R)-pantoate</name>
        <dbReference type="ChEBI" id="CHEBI:15980"/>
    </ligand>
</feature>
<dbReference type="InterPro" id="IPR003721">
    <property type="entry name" value="Pantoate_ligase"/>
</dbReference>
<dbReference type="GO" id="GO:0015940">
    <property type="term" value="P:pantothenate biosynthetic process"/>
    <property type="evidence" value="ECO:0007669"/>
    <property type="project" value="UniProtKB-UniRule"/>
</dbReference>
<evidence type="ECO:0000256" key="6">
    <source>
        <dbReference type="ARBA" id="ARBA00022840"/>
    </source>
</evidence>
<evidence type="ECO:0000313" key="9">
    <source>
        <dbReference type="EMBL" id="MBB6479830.1"/>
    </source>
</evidence>
<dbReference type="NCBIfam" id="TIGR00018">
    <property type="entry name" value="panC"/>
    <property type="match status" value="1"/>
</dbReference>
<sequence length="253" mass="29105">MRIIRSIEEWRDIFRYHKRERRSVGLVPTMGALHDAHISLVKASMEENDLTAVSIFVNPTQFNNPDDLNNYPLTWDEDVRKLEEAGVDYLLYPSYEDMYRDGYKYKLIETDYSQDLCGTARPGHFDGVLSVVMKLINITKATRAYFGEKDWQQYRLIAGMAEAFFLDTEIIPCPIVREESGLAMSSRNKMLTPEELEIAPNFNRIITSGKSINEMKAELESLGMKVDYLKEKEGRIFGAVFLGKARLIDNVPL</sequence>
<dbReference type="Gene3D" id="3.40.50.620">
    <property type="entry name" value="HUPs"/>
    <property type="match status" value="1"/>
</dbReference>
<keyword evidence="10" id="KW-1185">Reference proteome</keyword>
<name>A0A841R9Z3_9SPIO</name>
<evidence type="ECO:0000256" key="3">
    <source>
        <dbReference type="ARBA" id="ARBA00022598"/>
    </source>
</evidence>
<dbReference type="HAMAP" id="MF_00158">
    <property type="entry name" value="PanC"/>
    <property type="match status" value="1"/>
</dbReference>
<comment type="miscellaneous">
    <text evidence="8">The reaction proceeds by a bi uni uni bi ping pong mechanism.</text>
</comment>
<dbReference type="UniPathway" id="UPA00028">
    <property type="reaction ID" value="UER00005"/>
</dbReference>
<protein>
    <recommendedName>
        <fullName evidence="8">Pantothenate synthetase</fullName>
        <shortName evidence="8">PS</shortName>
        <ecNumber evidence="8">6.3.2.1</ecNumber>
    </recommendedName>
    <alternativeName>
        <fullName evidence="8">Pantoate--beta-alanine ligase</fullName>
    </alternativeName>
    <alternativeName>
        <fullName evidence="8">Pantoate-activating enzyme</fullName>
    </alternativeName>
</protein>
<evidence type="ECO:0000256" key="4">
    <source>
        <dbReference type="ARBA" id="ARBA00022655"/>
    </source>
</evidence>
<gene>
    <name evidence="8" type="primary">panC</name>
    <name evidence="9" type="ORF">HNR50_001488</name>
</gene>
<feature type="active site" description="Proton donor" evidence="8">
    <location>
        <position position="37"/>
    </location>
</feature>
<keyword evidence="8" id="KW-0963">Cytoplasm</keyword>
<dbReference type="InterPro" id="IPR014729">
    <property type="entry name" value="Rossmann-like_a/b/a_fold"/>
</dbReference>
<dbReference type="EC" id="6.3.2.1" evidence="8"/>
<evidence type="ECO:0000256" key="1">
    <source>
        <dbReference type="ARBA" id="ARBA00004990"/>
    </source>
</evidence>
<dbReference type="RefSeq" id="WP_184745407.1">
    <property type="nucleotide sequence ID" value="NZ_JACHGJ010000002.1"/>
</dbReference>
<feature type="binding site" evidence="8">
    <location>
        <begin position="30"/>
        <end position="37"/>
    </location>
    <ligand>
        <name>ATP</name>
        <dbReference type="ChEBI" id="CHEBI:30616"/>
    </ligand>
</feature>
<evidence type="ECO:0000256" key="7">
    <source>
        <dbReference type="ARBA" id="ARBA00048258"/>
    </source>
</evidence>
<comment type="subunit">
    <text evidence="8">Homodimer.</text>
</comment>
<dbReference type="Gene3D" id="3.30.1300.10">
    <property type="entry name" value="Pantoate-beta-alanine ligase, C-terminal domain"/>
    <property type="match status" value="1"/>
</dbReference>
<feature type="binding site" evidence="8">
    <location>
        <position position="176"/>
    </location>
    <ligand>
        <name>ATP</name>
        <dbReference type="ChEBI" id="CHEBI:30616"/>
    </ligand>
</feature>
<feature type="binding site" evidence="8">
    <location>
        <begin position="184"/>
        <end position="187"/>
    </location>
    <ligand>
        <name>ATP</name>
        <dbReference type="ChEBI" id="CHEBI:30616"/>
    </ligand>
</feature>
<evidence type="ECO:0000256" key="8">
    <source>
        <dbReference type="HAMAP-Rule" id="MF_00158"/>
    </source>
</evidence>
<keyword evidence="3 8" id="KW-0436">Ligase</keyword>
<keyword evidence="5 8" id="KW-0547">Nucleotide-binding</keyword>
<dbReference type="CDD" id="cd00560">
    <property type="entry name" value="PanC"/>
    <property type="match status" value="1"/>
</dbReference>
<dbReference type="PANTHER" id="PTHR21299">
    <property type="entry name" value="CYTIDYLATE KINASE/PANTOATE-BETA-ALANINE LIGASE"/>
    <property type="match status" value="1"/>
</dbReference>
<dbReference type="AlphaFoldDB" id="A0A841R9Z3"/>
<dbReference type="SUPFAM" id="SSF52374">
    <property type="entry name" value="Nucleotidylyl transferase"/>
    <property type="match status" value="1"/>
</dbReference>
<comment type="similarity">
    <text evidence="2 8">Belongs to the pantothenate synthetase family.</text>
</comment>
<evidence type="ECO:0000256" key="5">
    <source>
        <dbReference type="ARBA" id="ARBA00022741"/>
    </source>
</evidence>
<feature type="binding site" evidence="8">
    <location>
        <begin position="147"/>
        <end position="150"/>
    </location>
    <ligand>
        <name>ATP</name>
        <dbReference type="ChEBI" id="CHEBI:30616"/>
    </ligand>
</feature>
<accession>A0A841R9Z3</accession>
<comment type="catalytic activity">
    <reaction evidence="7 8">
        <text>(R)-pantoate + beta-alanine + ATP = (R)-pantothenate + AMP + diphosphate + H(+)</text>
        <dbReference type="Rhea" id="RHEA:10912"/>
        <dbReference type="ChEBI" id="CHEBI:15378"/>
        <dbReference type="ChEBI" id="CHEBI:15980"/>
        <dbReference type="ChEBI" id="CHEBI:29032"/>
        <dbReference type="ChEBI" id="CHEBI:30616"/>
        <dbReference type="ChEBI" id="CHEBI:33019"/>
        <dbReference type="ChEBI" id="CHEBI:57966"/>
        <dbReference type="ChEBI" id="CHEBI:456215"/>
        <dbReference type="EC" id="6.3.2.1"/>
    </reaction>
</comment>
<evidence type="ECO:0000256" key="2">
    <source>
        <dbReference type="ARBA" id="ARBA00009256"/>
    </source>
</evidence>
<dbReference type="GO" id="GO:0004592">
    <property type="term" value="F:pantoate-beta-alanine ligase activity"/>
    <property type="evidence" value="ECO:0007669"/>
    <property type="project" value="UniProtKB-UniRule"/>
</dbReference>
<proteinExistence type="inferred from homology"/>
<dbReference type="Proteomes" id="UP000587760">
    <property type="component" value="Unassembled WGS sequence"/>
</dbReference>
<reference evidence="9 10" key="1">
    <citation type="submission" date="2020-08" db="EMBL/GenBank/DDBJ databases">
        <title>Genomic Encyclopedia of Type Strains, Phase IV (KMG-IV): sequencing the most valuable type-strain genomes for metagenomic binning, comparative biology and taxonomic classification.</title>
        <authorList>
            <person name="Goeker M."/>
        </authorList>
    </citation>
    <scope>NUCLEOTIDE SEQUENCE [LARGE SCALE GENOMIC DNA]</scope>
    <source>
        <strain evidence="9 10">DSM 2461</strain>
    </source>
</reference>
<keyword evidence="4 8" id="KW-0566">Pantothenate biosynthesis</keyword>
<comment type="pathway">
    <text evidence="1 8">Cofactor biosynthesis; (R)-pantothenate biosynthesis; (R)-pantothenate from (R)-pantoate and beta-alanine: step 1/1.</text>
</comment>
<comment type="function">
    <text evidence="8">Catalyzes the condensation of pantoate with beta-alanine in an ATP-dependent reaction via a pantoyl-adenylate intermediate.</text>
</comment>
<feature type="binding site" evidence="8">
    <location>
        <position position="61"/>
    </location>
    <ligand>
        <name>beta-alanine</name>
        <dbReference type="ChEBI" id="CHEBI:57966"/>
    </ligand>
</feature>
<dbReference type="Pfam" id="PF02569">
    <property type="entry name" value="Pantoate_ligase"/>
    <property type="match status" value="1"/>
</dbReference>
<dbReference type="EMBL" id="JACHGJ010000002">
    <property type="protein sequence ID" value="MBB6479830.1"/>
    <property type="molecule type" value="Genomic_DNA"/>
</dbReference>
<dbReference type="GO" id="GO:0005829">
    <property type="term" value="C:cytosol"/>
    <property type="evidence" value="ECO:0007669"/>
    <property type="project" value="TreeGrafter"/>
</dbReference>
<dbReference type="InterPro" id="IPR042176">
    <property type="entry name" value="Pantoate_ligase_C"/>
</dbReference>
<dbReference type="PANTHER" id="PTHR21299:SF1">
    <property type="entry name" value="PANTOATE--BETA-ALANINE LIGASE"/>
    <property type="match status" value="1"/>
</dbReference>
<dbReference type="GO" id="GO:0005524">
    <property type="term" value="F:ATP binding"/>
    <property type="evidence" value="ECO:0007669"/>
    <property type="project" value="UniProtKB-KW"/>
</dbReference>
<feature type="binding site" evidence="8">
    <location>
        <position position="153"/>
    </location>
    <ligand>
        <name>(R)-pantoate</name>
        <dbReference type="ChEBI" id="CHEBI:15980"/>
    </ligand>
</feature>
<organism evidence="9 10">
    <name type="scientific">Spirochaeta isovalerica</name>
    <dbReference type="NCBI Taxonomy" id="150"/>
    <lineage>
        <taxon>Bacteria</taxon>
        <taxon>Pseudomonadati</taxon>
        <taxon>Spirochaetota</taxon>
        <taxon>Spirochaetia</taxon>
        <taxon>Spirochaetales</taxon>
        <taxon>Spirochaetaceae</taxon>
        <taxon>Spirochaeta</taxon>
    </lineage>
</organism>
<evidence type="ECO:0000313" key="10">
    <source>
        <dbReference type="Proteomes" id="UP000587760"/>
    </source>
</evidence>
<comment type="caution">
    <text evidence="9">The sequence shown here is derived from an EMBL/GenBank/DDBJ whole genome shotgun (WGS) entry which is preliminary data.</text>
</comment>
<comment type="subcellular location">
    <subcellularLocation>
        <location evidence="8">Cytoplasm</location>
    </subcellularLocation>
</comment>
<keyword evidence="6 8" id="KW-0067">ATP-binding</keyword>